<dbReference type="SUPFAM" id="SSF53649">
    <property type="entry name" value="Alkaline phosphatase-like"/>
    <property type="match status" value="1"/>
</dbReference>
<dbReference type="Gene3D" id="3.40.720.10">
    <property type="entry name" value="Alkaline Phosphatase, subunit A"/>
    <property type="match status" value="2"/>
</dbReference>
<evidence type="ECO:0000313" key="2">
    <source>
        <dbReference type="Proteomes" id="UP000218542"/>
    </source>
</evidence>
<reference evidence="2" key="1">
    <citation type="journal article" date="2017" name="Environ. Microbiol. Rep.">
        <title>Genetic Diversity of Marine Anaerobic Ammonium-Oxidizing Bacteria as Revealed by Genomic and Proteomic Analyses of 'Candidatus Scalindua japonica'.</title>
        <authorList>
            <person name="Oshiki M."/>
            <person name="Mizuto K."/>
            <person name="Kimura Z."/>
            <person name="Kindaichi T."/>
            <person name="Satoh H."/>
            <person name="Okabe S."/>
        </authorList>
    </citation>
    <scope>NUCLEOTIDE SEQUENCE [LARGE SCALE GENOMIC DNA]</scope>
    <source>
        <strain evidence="2">husup-a2</strain>
    </source>
</reference>
<evidence type="ECO:0000313" key="1">
    <source>
        <dbReference type="EMBL" id="GAX60424.1"/>
    </source>
</evidence>
<comment type="caution">
    <text evidence="1">The sequence shown here is derived from an EMBL/GenBank/DDBJ whole genome shotgun (WGS) entry which is preliminary data.</text>
</comment>
<gene>
    <name evidence="1" type="ORF">SCALIN_C11_0035</name>
</gene>
<dbReference type="PANTHER" id="PTHR10151:SF120">
    <property type="entry name" value="BIS(5'-ADENOSYL)-TRIPHOSPHATASE"/>
    <property type="match status" value="1"/>
</dbReference>
<dbReference type="AlphaFoldDB" id="A0A286TX11"/>
<organism evidence="1 2">
    <name type="scientific">Candidatus Scalindua japonica</name>
    <dbReference type="NCBI Taxonomy" id="1284222"/>
    <lineage>
        <taxon>Bacteria</taxon>
        <taxon>Pseudomonadati</taxon>
        <taxon>Planctomycetota</taxon>
        <taxon>Candidatus Brocadiia</taxon>
        <taxon>Candidatus Brocadiales</taxon>
        <taxon>Candidatus Scalinduaceae</taxon>
        <taxon>Candidatus Scalindua</taxon>
    </lineage>
</organism>
<name>A0A286TX11_9BACT</name>
<protein>
    <recommendedName>
        <fullName evidence="3">Type I phosphodiesterase/nucleotide pyrophosphatase</fullName>
    </recommendedName>
</protein>
<dbReference type="OrthoDB" id="228738at2"/>
<dbReference type="EMBL" id="BAOS01000011">
    <property type="protein sequence ID" value="GAX60424.1"/>
    <property type="molecule type" value="Genomic_DNA"/>
</dbReference>
<keyword evidence="2" id="KW-1185">Reference proteome</keyword>
<evidence type="ECO:0008006" key="3">
    <source>
        <dbReference type="Google" id="ProtNLM"/>
    </source>
</evidence>
<dbReference type="InterPro" id="IPR017850">
    <property type="entry name" value="Alkaline_phosphatase_core_sf"/>
</dbReference>
<sequence>MDNRKVFLLGLDGATFNLILPWVSDGELPAFSKFISEGVYSELESVPNQRSAAAWTSFMTGKNPGKHGIFEFYEYLPSTYNLRFINGKARDGDSLWKILSNNGKNVGIINVPMTYPAEDVNGFLIAGLDSPSVKSRNFTYPEDLYNTLQEKFGDYILEPGLTGAIVGGRIEDAIELIKVELTQKMDISRYLMSTYPWDFFTVVLRSLDAVQHCFWKYMDISHPHYNVSESRKYEKTILNTYKMIDRFLAELMEILDEDTNFIIMSDHGFGQKHPATNQLNQWLESKGYLAYNKSPQSGSSGLLGKLYRGVVGRTPRKTKEWLWETFPSLRDKVQTRLCFANMDWSNTLAYSDSLFPNVRINLTGRELHGTVKSKKEYEDLIKKLVTELKELRDINTGEKIVKDVFRREEIYHGKYVNNTPDLLLRWREDITISGISIEQSTETKPTTPFIPGEDYRVISGDHQLNGIFMARGKGIKDGIKLDKANIMDIAPTVLYQMGVSIPDEMDGSVLSSIFCESFLDSNTVAYKHNNLDGAESRDFAEYTEEEEKELENRLRGLGYIE</sequence>
<dbReference type="RefSeq" id="WP_096893792.1">
    <property type="nucleotide sequence ID" value="NZ_BAOS01000011.1"/>
</dbReference>
<dbReference type="InterPro" id="IPR002591">
    <property type="entry name" value="Phosphodiest/P_Trfase"/>
</dbReference>
<accession>A0A286TX11</accession>
<dbReference type="Pfam" id="PF01663">
    <property type="entry name" value="Phosphodiest"/>
    <property type="match status" value="1"/>
</dbReference>
<dbReference type="GO" id="GO:0016787">
    <property type="term" value="F:hydrolase activity"/>
    <property type="evidence" value="ECO:0007669"/>
    <property type="project" value="UniProtKB-ARBA"/>
</dbReference>
<dbReference type="Proteomes" id="UP000218542">
    <property type="component" value="Unassembled WGS sequence"/>
</dbReference>
<dbReference type="PANTHER" id="PTHR10151">
    <property type="entry name" value="ECTONUCLEOTIDE PYROPHOSPHATASE/PHOSPHODIESTERASE"/>
    <property type="match status" value="1"/>
</dbReference>
<proteinExistence type="predicted"/>